<dbReference type="PANTHER" id="PTHR33116:SF78">
    <property type="entry name" value="OS12G0587133 PROTEIN"/>
    <property type="match status" value="1"/>
</dbReference>
<name>A0A151S0W2_CAJCA</name>
<dbReference type="PANTHER" id="PTHR33116">
    <property type="entry name" value="REVERSE TRANSCRIPTASE ZINC-BINDING DOMAIN-CONTAINING PROTEIN-RELATED-RELATED"/>
    <property type="match status" value="1"/>
</dbReference>
<proteinExistence type="predicted"/>
<dbReference type="Proteomes" id="UP000075243">
    <property type="component" value="Unassembled WGS sequence"/>
</dbReference>
<dbReference type="AlphaFoldDB" id="A0A151S0W2"/>
<dbReference type="EMBL" id="KQ483502">
    <property type="protein sequence ID" value="KYP48377.1"/>
    <property type="molecule type" value="Genomic_DNA"/>
</dbReference>
<dbReference type="Pfam" id="PF13966">
    <property type="entry name" value="zf-RVT"/>
    <property type="match status" value="1"/>
</dbReference>
<evidence type="ECO:0000313" key="3">
    <source>
        <dbReference type="Proteomes" id="UP000075243"/>
    </source>
</evidence>
<dbReference type="InterPro" id="IPR026960">
    <property type="entry name" value="RVT-Znf"/>
</dbReference>
<evidence type="ECO:0000313" key="2">
    <source>
        <dbReference type="EMBL" id="KYP48377.1"/>
    </source>
</evidence>
<organism evidence="2 3">
    <name type="scientific">Cajanus cajan</name>
    <name type="common">Pigeon pea</name>
    <name type="synonym">Cajanus indicus</name>
    <dbReference type="NCBI Taxonomy" id="3821"/>
    <lineage>
        <taxon>Eukaryota</taxon>
        <taxon>Viridiplantae</taxon>
        <taxon>Streptophyta</taxon>
        <taxon>Embryophyta</taxon>
        <taxon>Tracheophyta</taxon>
        <taxon>Spermatophyta</taxon>
        <taxon>Magnoliopsida</taxon>
        <taxon>eudicotyledons</taxon>
        <taxon>Gunneridae</taxon>
        <taxon>Pentapetalae</taxon>
        <taxon>rosids</taxon>
        <taxon>fabids</taxon>
        <taxon>Fabales</taxon>
        <taxon>Fabaceae</taxon>
        <taxon>Papilionoideae</taxon>
        <taxon>50 kb inversion clade</taxon>
        <taxon>NPAAA clade</taxon>
        <taxon>indigoferoid/millettioid clade</taxon>
        <taxon>Phaseoleae</taxon>
        <taxon>Cajanus</taxon>
    </lineage>
</organism>
<feature type="domain" description="Reverse transcriptase zinc-binding" evidence="1">
    <location>
        <begin position="225"/>
        <end position="311"/>
    </location>
</feature>
<sequence length="457" mass="52164">FSQLDEEELAAIGSQISNKEIYSTTRRMRGFKAPRPDGDSIFLYLFVLCMERLFHLITLVVDSGGWKVIKLSRISNAFGFSRTDNLGRYLGILAHYTRVCRRDYQAVINRVTTRLSRWKTSSLSFVGRLTLCKSVLVVIPSYTMQSVHIPRNVCDEVDILCRSFLWGNILINLMTKPNKLWVQVVRSKYKCLNGLIPQVQRKTSMSNLGQGICANWVEAWLQMVFLIKSAYVVVSPINMPTRPSIFLDIWKWQGPKRIKSFLWCVAHEGLLTNKTKVARGLTTTSTCPLCMQGVETTLLVLRDCNFSCEVWKRNILGDDLIMQPTRGNVQSWMLHHLARQSMWPSTFDVALDSIWHRRNSFVFQHLSINVNQLAYKIESRMTSLLSSHSPFGLEDERTYNPLSSSWICPPEGFIKVNCDGTMSNGRESSCGGVIQNSESGFFVAFTRRMSSYSVIQS</sequence>
<evidence type="ECO:0000259" key="1">
    <source>
        <dbReference type="Pfam" id="PF13966"/>
    </source>
</evidence>
<keyword evidence="3" id="KW-1185">Reference proteome</keyword>
<protein>
    <submittedName>
        <fullName evidence="2">Ribonuclease H protein At1g65750 family</fullName>
    </submittedName>
</protein>
<feature type="non-terminal residue" evidence="2">
    <location>
        <position position="1"/>
    </location>
</feature>
<reference evidence="2" key="1">
    <citation type="journal article" date="2012" name="Nat. Biotechnol.">
        <title>Draft genome sequence of pigeonpea (Cajanus cajan), an orphan legume crop of resource-poor farmers.</title>
        <authorList>
            <person name="Varshney R.K."/>
            <person name="Chen W."/>
            <person name="Li Y."/>
            <person name="Bharti A.K."/>
            <person name="Saxena R.K."/>
            <person name="Schlueter J.A."/>
            <person name="Donoghue M.T."/>
            <person name="Azam S."/>
            <person name="Fan G."/>
            <person name="Whaley A.M."/>
            <person name="Farmer A.D."/>
            <person name="Sheridan J."/>
            <person name="Iwata A."/>
            <person name="Tuteja R."/>
            <person name="Penmetsa R.V."/>
            <person name="Wu W."/>
            <person name="Upadhyaya H.D."/>
            <person name="Yang S.P."/>
            <person name="Shah T."/>
            <person name="Saxena K.B."/>
            <person name="Michael T."/>
            <person name="McCombie W.R."/>
            <person name="Yang B."/>
            <person name="Zhang G."/>
            <person name="Yang H."/>
            <person name="Wang J."/>
            <person name="Spillane C."/>
            <person name="Cook D.R."/>
            <person name="May G.D."/>
            <person name="Xu X."/>
            <person name="Jackson S.A."/>
        </authorList>
    </citation>
    <scope>NUCLEOTIDE SEQUENCE [LARGE SCALE GENOMIC DNA]</scope>
</reference>
<gene>
    <name evidence="2" type="ORF">KK1_029991</name>
</gene>
<dbReference type="Gramene" id="C.cajan_29444.t">
    <property type="protein sequence ID" value="C.cajan_29444.t"/>
    <property type="gene ID" value="C.cajan_29444"/>
</dbReference>
<accession>A0A151S0W2</accession>